<comment type="caution">
    <text evidence="2">The sequence shown here is derived from an EMBL/GenBank/DDBJ whole genome shotgun (WGS) entry which is preliminary data.</text>
</comment>
<dbReference type="RefSeq" id="WP_078744714.1">
    <property type="nucleotide sequence ID" value="NZ_FUXG01000005.1"/>
</dbReference>
<gene>
    <name evidence="2" type="ORF">BTE48_06920</name>
</gene>
<keyword evidence="3" id="KW-1185">Reference proteome</keyword>
<sequence length="267" mass="30260">MSQRRSGAFLNKSSGAGRIVQATTLTAALFAGTAFAAQENGLLKATIEMDRQYIPALIATSQQNQAAAKDAMSDFSQEWVKFSGAFAIHSTDPEWQYFMDIATNKVSEAFVDVQEGKLRKAHEALETVRITLHGLRERNGIDYYVDELNAYHRYMENIVKTIQNRKSDQFTKAEIKTIQKNWAEVWPRWENIRRHVSRAEFDQALFGFSDDRLVELKQAVAEEQAALYQLKRALLNGSDKLIADAGLSLVPGFKRTYRTFGDLPIEE</sequence>
<dbReference type="AlphaFoldDB" id="A0A1T4NCV7"/>
<proteinExistence type="predicted"/>
<reference evidence="2 3" key="1">
    <citation type="submission" date="2017-01" db="EMBL/GenBank/DDBJ databases">
        <title>Genome Sequencing of a Marine Spirillum, Oceanospirillum multiglobuliferum ATCC 33336, from Japan.</title>
        <authorList>
            <person name="Carney J.G."/>
            <person name="Trachtenberg A.M."/>
            <person name="Rheaume B.A."/>
            <person name="Linnane J.D."/>
            <person name="Pitts N.L."/>
            <person name="Mykles D.L."/>
            <person name="Maclea K.S."/>
        </authorList>
    </citation>
    <scope>NUCLEOTIDE SEQUENCE [LARGE SCALE GENOMIC DNA]</scope>
    <source>
        <strain evidence="2 3">ATCC 33336</strain>
    </source>
</reference>
<accession>A0A1T4NCV7</accession>
<evidence type="ECO:0000256" key="1">
    <source>
        <dbReference type="SAM" id="SignalP"/>
    </source>
</evidence>
<keyword evidence="1" id="KW-0732">Signal</keyword>
<evidence type="ECO:0000313" key="3">
    <source>
        <dbReference type="Proteomes" id="UP000191418"/>
    </source>
</evidence>
<feature type="signal peptide" evidence="1">
    <location>
        <begin position="1"/>
        <end position="36"/>
    </location>
</feature>
<organism evidence="2 3">
    <name type="scientific">Oceanospirillum multiglobuliferum</name>
    <dbReference type="NCBI Taxonomy" id="64969"/>
    <lineage>
        <taxon>Bacteria</taxon>
        <taxon>Pseudomonadati</taxon>
        <taxon>Pseudomonadota</taxon>
        <taxon>Gammaproteobacteria</taxon>
        <taxon>Oceanospirillales</taxon>
        <taxon>Oceanospirillaceae</taxon>
        <taxon>Oceanospirillum</taxon>
    </lineage>
</organism>
<dbReference type="EMBL" id="MTSM01000006">
    <property type="protein sequence ID" value="OPX55919.1"/>
    <property type="molecule type" value="Genomic_DNA"/>
</dbReference>
<dbReference type="Proteomes" id="UP000191418">
    <property type="component" value="Unassembled WGS sequence"/>
</dbReference>
<feature type="chain" id="PRO_5012029663" evidence="1">
    <location>
        <begin position="37"/>
        <end position="267"/>
    </location>
</feature>
<protein>
    <submittedName>
        <fullName evidence="2">Uncharacterized protein</fullName>
    </submittedName>
</protein>
<name>A0A1T4NCV7_9GAMM</name>
<dbReference type="OrthoDB" id="6116149at2"/>
<evidence type="ECO:0000313" key="2">
    <source>
        <dbReference type="EMBL" id="OPX55919.1"/>
    </source>
</evidence>